<sequence length="66" mass="7038">MNGEFCEFCDNRIERIPFGGYTHSADRNPRCGRNFATPRKNPATAAGAAVSDARVDPKAAEAGLPA</sequence>
<evidence type="ECO:0000313" key="2">
    <source>
        <dbReference type="EMBL" id="MDH6284054.1"/>
    </source>
</evidence>
<protein>
    <submittedName>
        <fullName evidence="2">Uncharacterized protein</fullName>
    </submittedName>
</protein>
<comment type="caution">
    <text evidence="2">The sequence shown here is derived from an EMBL/GenBank/DDBJ whole genome shotgun (WGS) entry which is preliminary data.</text>
</comment>
<feature type="region of interest" description="Disordered" evidence="1">
    <location>
        <begin position="33"/>
        <end position="66"/>
    </location>
</feature>
<evidence type="ECO:0000313" key="3">
    <source>
        <dbReference type="Proteomes" id="UP001160334"/>
    </source>
</evidence>
<dbReference type="Proteomes" id="UP001160334">
    <property type="component" value="Unassembled WGS sequence"/>
</dbReference>
<proteinExistence type="predicted"/>
<dbReference type="EMBL" id="JARXVC010000017">
    <property type="protein sequence ID" value="MDH6284054.1"/>
    <property type="molecule type" value="Genomic_DNA"/>
</dbReference>
<gene>
    <name evidence="2" type="ORF">M2280_005305</name>
</gene>
<organism evidence="2 3">
    <name type="scientific">Prescottella agglutinans</name>
    <dbReference type="NCBI Taxonomy" id="1644129"/>
    <lineage>
        <taxon>Bacteria</taxon>
        <taxon>Bacillati</taxon>
        <taxon>Actinomycetota</taxon>
        <taxon>Actinomycetes</taxon>
        <taxon>Mycobacteriales</taxon>
        <taxon>Nocardiaceae</taxon>
        <taxon>Prescottella</taxon>
    </lineage>
</organism>
<accession>A0ABT6MJI4</accession>
<dbReference type="RefSeq" id="WP_280763301.1">
    <property type="nucleotide sequence ID" value="NZ_JARXVC010000017.1"/>
</dbReference>
<reference evidence="2 3" key="1">
    <citation type="submission" date="2023-04" db="EMBL/GenBank/DDBJ databases">
        <title>Forest soil microbial communities from Buena Vista Peninsula, Colon Province, Panama.</title>
        <authorList>
            <person name="Bouskill N."/>
        </authorList>
    </citation>
    <scope>NUCLEOTIDE SEQUENCE [LARGE SCALE GENOMIC DNA]</scope>
    <source>
        <strain evidence="2 3">CFH S0262</strain>
    </source>
</reference>
<keyword evidence="3" id="KW-1185">Reference proteome</keyword>
<evidence type="ECO:0000256" key="1">
    <source>
        <dbReference type="SAM" id="MobiDB-lite"/>
    </source>
</evidence>
<name>A0ABT6MJI4_9NOCA</name>